<comment type="caution">
    <text evidence="1">The sequence shown here is derived from an EMBL/GenBank/DDBJ whole genome shotgun (WGS) entry which is preliminary data.</text>
</comment>
<sequence length="361" mass="41290">MDNQVIESMNLLYLALITERVPIIPAFSPFTSSHVKSEEYVEFSEVFDLPHLEKMMKTKILEWHEVKDPYSETMEPLGCWNLEKLSSEVMVLSVPPANLNLDISYTTPPKWTKAYPDNPSDPQTKFWSLATLGFSDTQPNGLIPEVSLVGQKSLPADQQLLCFDNLLFVCAHEPWELGKMYSPVWRFVGQHMRWHERIQTIANDFIRQALGVEADARFLRRGDFREQCLDLDPSICLAPLLLYEIQVEAVKEELLAMKGIKVDHVFVTSDEEDPSWWETVYERGWKTLDHSAILTQHGPWYPVFIDAVLGSGAAGFVGTYTSTVSMLAMIRVTAWNNGVNRSVRWGHHMTQEDLKALTKQQ</sequence>
<evidence type="ECO:0000313" key="2">
    <source>
        <dbReference type="Proteomes" id="UP001295794"/>
    </source>
</evidence>
<reference evidence="1" key="1">
    <citation type="submission" date="2023-11" db="EMBL/GenBank/DDBJ databases">
        <authorList>
            <person name="De Vega J J."/>
            <person name="De Vega J J."/>
        </authorList>
    </citation>
    <scope>NUCLEOTIDE SEQUENCE</scope>
</reference>
<accession>A0AAD2K1Y5</accession>
<dbReference type="Gene3D" id="3.40.50.11350">
    <property type="match status" value="1"/>
</dbReference>
<dbReference type="CDD" id="cd11296">
    <property type="entry name" value="O-FucT_like"/>
    <property type="match status" value="1"/>
</dbReference>
<dbReference type="Proteomes" id="UP001295794">
    <property type="component" value="Unassembled WGS sequence"/>
</dbReference>
<keyword evidence="2" id="KW-1185">Reference proteome</keyword>
<proteinExistence type="predicted"/>
<dbReference type="AlphaFoldDB" id="A0AAD2K1Y5"/>
<organism evidence="1 2">
    <name type="scientific">Mycena citricolor</name>
    <dbReference type="NCBI Taxonomy" id="2018698"/>
    <lineage>
        <taxon>Eukaryota</taxon>
        <taxon>Fungi</taxon>
        <taxon>Dikarya</taxon>
        <taxon>Basidiomycota</taxon>
        <taxon>Agaricomycotina</taxon>
        <taxon>Agaricomycetes</taxon>
        <taxon>Agaricomycetidae</taxon>
        <taxon>Agaricales</taxon>
        <taxon>Marasmiineae</taxon>
        <taxon>Mycenaceae</taxon>
        <taxon>Mycena</taxon>
    </lineage>
</organism>
<gene>
    <name evidence="1" type="ORF">MYCIT1_LOCUS21377</name>
</gene>
<dbReference type="EMBL" id="CAVNYO010000401">
    <property type="protein sequence ID" value="CAK5274284.1"/>
    <property type="molecule type" value="Genomic_DNA"/>
</dbReference>
<name>A0AAD2K1Y5_9AGAR</name>
<evidence type="ECO:0000313" key="1">
    <source>
        <dbReference type="EMBL" id="CAK5274284.1"/>
    </source>
</evidence>
<protein>
    <submittedName>
        <fullName evidence="1">Uncharacterized protein</fullName>
    </submittedName>
</protein>